<dbReference type="Gene3D" id="3.30.70.100">
    <property type="match status" value="1"/>
</dbReference>
<dbReference type="Proteomes" id="UP000035444">
    <property type="component" value="Unassembled WGS sequence"/>
</dbReference>
<evidence type="ECO:0000313" key="3">
    <source>
        <dbReference type="Proteomes" id="UP000035444"/>
    </source>
</evidence>
<reference evidence="2 3" key="1">
    <citation type="submission" date="2015-03" db="EMBL/GenBank/DDBJ databases">
        <title>Genome Sequence of Kiloniella spongiae MEBiC09566, isolated from a marine sponge.</title>
        <authorList>
            <person name="Shao Z."/>
            <person name="Wang L."/>
            <person name="Li X."/>
        </authorList>
    </citation>
    <scope>NUCLEOTIDE SEQUENCE [LARGE SCALE GENOMIC DNA]</scope>
    <source>
        <strain evidence="2 3">MEBiC09566</strain>
    </source>
</reference>
<evidence type="ECO:0000259" key="1">
    <source>
        <dbReference type="Pfam" id="PF07045"/>
    </source>
</evidence>
<dbReference type="PANTHER" id="PTHR41521">
    <property type="match status" value="1"/>
</dbReference>
<keyword evidence="3" id="KW-1185">Reference proteome</keyword>
<proteinExistence type="predicted"/>
<dbReference type="SUPFAM" id="SSF54909">
    <property type="entry name" value="Dimeric alpha+beta barrel"/>
    <property type="match status" value="1"/>
</dbReference>
<dbReference type="InterPro" id="IPR010753">
    <property type="entry name" value="DUF1330"/>
</dbReference>
<comment type="caution">
    <text evidence="2">The sequence shown here is derived from an EMBL/GenBank/DDBJ whole genome shotgun (WGS) entry which is preliminary data.</text>
</comment>
<feature type="domain" description="DUF1330" evidence="1">
    <location>
        <begin position="1"/>
        <end position="75"/>
    </location>
</feature>
<name>A0A0H2MIH0_9PROT</name>
<organism evidence="2 3">
    <name type="scientific">Kiloniella spongiae</name>
    <dbReference type="NCBI Taxonomy" id="1489064"/>
    <lineage>
        <taxon>Bacteria</taxon>
        <taxon>Pseudomonadati</taxon>
        <taxon>Pseudomonadota</taxon>
        <taxon>Alphaproteobacteria</taxon>
        <taxon>Rhodospirillales</taxon>
        <taxon>Kiloniellaceae</taxon>
        <taxon>Kiloniella</taxon>
    </lineage>
</organism>
<dbReference type="Pfam" id="PF07045">
    <property type="entry name" value="DUF1330"/>
    <property type="match status" value="1"/>
</dbReference>
<evidence type="ECO:0000313" key="2">
    <source>
        <dbReference type="EMBL" id="KLN61941.1"/>
    </source>
</evidence>
<dbReference type="STRING" id="1489064.WH96_05220"/>
<dbReference type="AlphaFoldDB" id="A0A0H2MIH0"/>
<accession>A0A0H2MIH0</accession>
<dbReference type="PANTHER" id="PTHR41521:SF4">
    <property type="entry name" value="BLR0684 PROTEIN"/>
    <property type="match status" value="1"/>
</dbReference>
<dbReference type="EMBL" id="LAQL01000003">
    <property type="protein sequence ID" value="KLN61941.1"/>
    <property type="molecule type" value="Genomic_DNA"/>
</dbReference>
<gene>
    <name evidence="2" type="ORF">WH96_05220</name>
</gene>
<dbReference type="InterPro" id="IPR011008">
    <property type="entry name" value="Dimeric_a/b-barrel"/>
</dbReference>
<sequence length="79" mass="8348">MATYAQAAAPIMASFGGELLFKGVPIKVFTGTDPLPGTAVFRFPDQDKLNAFYQSPEYQALTAAREAGANMVLSAFDAA</sequence>
<protein>
    <recommendedName>
        <fullName evidence="1">DUF1330 domain-containing protein</fullName>
    </recommendedName>
</protein>